<evidence type="ECO:0000256" key="2">
    <source>
        <dbReference type="SAM" id="Phobius"/>
    </source>
</evidence>
<name>A0A132MNA2_9ACTN</name>
<feature type="transmembrane region" description="Helical" evidence="2">
    <location>
        <begin position="25"/>
        <end position="42"/>
    </location>
</feature>
<dbReference type="STRING" id="1469144.LI90_521"/>
<comment type="caution">
    <text evidence="3">The sequence shown here is derived from an EMBL/GenBank/DDBJ whole genome shotgun (WGS) entry which is preliminary data.</text>
</comment>
<gene>
    <name evidence="3" type="ORF">LI90_521</name>
</gene>
<keyword evidence="2" id="KW-1133">Transmembrane helix</keyword>
<accession>A0A132MNA2</accession>
<feature type="compositionally biased region" description="Basic and acidic residues" evidence="1">
    <location>
        <begin position="207"/>
        <end position="216"/>
    </location>
</feature>
<evidence type="ECO:0000256" key="1">
    <source>
        <dbReference type="SAM" id="MobiDB-lite"/>
    </source>
</evidence>
<organism evidence="3 4">
    <name type="scientific">Carbonactinospora thermoautotrophica</name>
    <dbReference type="NCBI Taxonomy" id="1469144"/>
    <lineage>
        <taxon>Bacteria</taxon>
        <taxon>Bacillati</taxon>
        <taxon>Actinomycetota</taxon>
        <taxon>Actinomycetes</taxon>
        <taxon>Kitasatosporales</taxon>
        <taxon>Carbonactinosporaceae</taxon>
        <taxon>Carbonactinospora</taxon>
    </lineage>
</organism>
<feature type="region of interest" description="Disordered" evidence="1">
    <location>
        <begin position="176"/>
        <end position="290"/>
    </location>
</feature>
<sequence length="290" mass="30802">MVVLCAVAACGVALALVGDERLLRGSVAALFALNALVVLLILGRGRALRRDLTREASARRTETVKLRESVTKLRESVAATQKTVEGLHGQVIRLGAGFNGLQAHPELWAELQGWVRAQSQAEQEKLRAELHAMLAEQLEAHRAALVVALSERSRRPDLTAGAFEKAIAVLDSLGRRQPAAEPPATAEPPTAGDTTPQPEATPAGEAARADSAEEPRTPGPVRAEPARQQGRPAAPAAFVPVARVAESPAPATTAPKARPAAEDAPDELVDLTVHDDTQPLRLTELRRQRA</sequence>
<evidence type="ECO:0000313" key="4">
    <source>
        <dbReference type="Proteomes" id="UP000070188"/>
    </source>
</evidence>
<keyword evidence="2" id="KW-0812">Transmembrane</keyword>
<dbReference type="EMBL" id="LAXD01000001">
    <property type="protein sequence ID" value="KWW98891.1"/>
    <property type="molecule type" value="Genomic_DNA"/>
</dbReference>
<protein>
    <submittedName>
        <fullName evidence="3">Uncharacterized protein</fullName>
    </submittedName>
</protein>
<keyword evidence="4" id="KW-1185">Reference proteome</keyword>
<keyword evidence="2" id="KW-0472">Membrane</keyword>
<dbReference type="Proteomes" id="UP000070188">
    <property type="component" value="Unassembled WGS sequence"/>
</dbReference>
<evidence type="ECO:0000313" key="3">
    <source>
        <dbReference type="EMBL" id="KWW98891.1"/>
    </source>
</evidence>
<feature type="compositionally biased region" description="Low complexity" evidence="1">
    <location>
        <begin position="182"/>
        <end position="191"/>
    </location>
</feature>
<dbReference type="PATRIC" id="fig|1469144.10.peg.618"/>
<reference evidence="4" key="1">
    <citation type="submission" date="2015-04" db="EMBL/GenBank/DDBJ databases">
        <title>Physiological reanalysis, assessment of diazotrophy, and genome sequences of multiple isolates of Streptomyces thermoautotrophicus.</title>
        <authorList>
            <person name="MacKellar D.C."/>
            <person name="Lieber L."/>
            <person name="Norman J."/>
            <person name="Bolger A."/>
            <person name="Tobin C."/>
            <person name="Murray J.W."/>
            <person name="Chang R."/>
            <person name="Ford T."/>
            <person name="Nguyen P.Q."/>
            <person name="Woodward J."/>
            <person name="Permingeat H."/>
            <person name="Joshi N.S."/>
            <person name="Silver P.A."/>
            <person name="Usadel B."/>
            <person name="Rutherford A.W."/>
            <person name="Friesen M."/>
            <person name="Prell J."/>
        </authorList>
    </citation>
    <scope>NUCLEOTIDE SEQUENCE [LARGE SCALE GENOMIC DNA]</scope>
    <source>
        <strain evidence="4">H1</strain>
    </source>
</reference>
<feature type="compositionally biased region" description="Low complexity" evidence="1">
    <location>
        <begin position="222"/>
        <end position="258"/>
    </location>
</feature>
<proteinExistence type="predicted"/>
<feature type="compositionally biased region" description="Basic and acidic residues" evidence="1">
    <location>
        <begin position="272"/>
        <end position="290"/>
    </location>
</feature>
<dbReference type="AlphaFoldDB" id="A0A132MNA2"/>